<gene>
    <name evidence="2" type="ORF">NPIL_513431</name>
</gene>
<feature type="non-terminal residue" evidence="2">
    <location>
        <position position="42"/>
    </location>
</feature>
<keyword evidence="3" id="KW-1185">Reference proteome</keyword>
<feature type="signal peptide" evidence="1">
    <location>
        <begin position="1"/>
        <end position="21"/>
    </location>
</feature>
<evidence type="ECO:0000313" key="2">
    <source>
        <dbReference type="EMBL" id="GFU60182.1"/>
    </source>
</evidence>
<keyword evidence="1" id="KW-0732">Signal</keyword>
<dbReference type="EMBL" id="BMAW01040587">
    <property type="protein sequence ID" value="GFU60182.1"/>
    <property type="molecule type" value="Genomic_DNA"/>
</dbReference>
<sequence>MDIRCILGSFAAILCVTVVIAGVTPTPPTQEEISDVFSCIAK</sequence>
<comment type="caution">
    <text evidence="2">The sequence shown here is derived from an EMBL/GenBank/DDBJ whole genome shotgun (WGS) entry which is preliminary data.</text>
</comment>
<accession>A0A8X6QZS0</accession>
<reference evidence="2" key="1">
    <citation type="submission" date="2020-08" db="EMBL/GenBank/DDBJ databases">
        <title>Multicomponent nature underlies the extraordinary mechanical properties of spider dragline silk.</title>
        <authorList>
            <person name="Kono N."/>
            <person name="Nakamura H."/>
            <person name="Mori M."/>
            <person name="Yoshida Y."/>
            <person name="Ohtoshi R."/>
            <person name="Malay A.D."/>
            <person name="Moran D.A.P."/>
            <person name="Tomita M."/>
            <person name="Numata K."/>
            <person name="Arakawa K."/>
        </authorList>
    </citation>
    <scope>NUCLEOTIDE SEQUENCE</scope>
</reference>
<name>A0A8X6QZS0_NEPPI</name>
<organism evidence="2 3">
    <name type="scientific">Nephila pilipes</name>
    <name type="common">Giant wood spider</name>
    <name type="synonym">Nephila maculata</name>
    <dbReference type="NCBI Taxonomy" id="299642"/>
    <lineage>
        <taxon>Eukaryota</taxon>
        <taxon>Metazoa</taxon>
        <taxon>Ecdysozoa</taxon>
        <taxon>Arthropoda</taxon>
        <taxon>Chelicerata</taxon>
        <taxon>Arachnida</taxon>
        <taxon>Araneae</taxon>
        <taxon>Araneomorphae</taxon>
        <taxon>Entelegynae</taxon>
        <taxon>Araneoidea</taxon>
        <taxon>Nephilidae</taxon>
        <taxon>Nephila</taxon>
    </lineage>
</organism>
<proteinExistence type="predicted"/>
<protein>
    <submittedName>
        <fullName evidence="2">Uncharacterized protein</fullName>
    </submittedName>
</protein>
<evidence type="ECO:0000313" key="3">
    <source>
        <dbReference type="Proteomes" id="UP000887013"/>
    </source>
</evidence>
<dbReference type="AlphaFoldDB" id="A0A8X6QZS0"/>
<evidence type="ECO:0000256" key="1">
    <source>
        <dbReference type="SAM" id="SignalP"/>
    </source>
</evidence>
<dbReference type="Proteomes" id="UP000887013">
    <property type="component" value="Unassembled WGS sequence"/>
</dbReference>
<feature type="chain" id="PRO_5036456218" evidence="1">
    <location>
        <begin position="22"/>
        <end position="42"/>
    </location>
</feature>